<dbReference type="AlphaFoldDB" id="A0A9X4QWC1"/>
<feature type="region of interest" description="Disordered" evidence="1">
    <location>
        <begin position="74"/>
        <end position="94"/>
    </location>
</feature>
<dbReference type="Pfam" id="PF11079">
    <property type="entry name" value="YqhG"/>
    <property type="match status" value="2"/>
</dbReference>
<evidence type="ECO:0000313" key="3">
    <source>
        <dbReference type="Proteomes" id="UP001153404"/>
    </source>
</evidence>
<keyword evidence="3" id="KW-1185">Reference proteome</keyword>
<sequence length="309" mass="34815">MNARQVEKFVMSYLEATGCDIIEKSKGSVTVRLSPEADKKLTNRPYYWGFVERTGTPPETLTFAWQFGRDEEDAADDDETAGASERQGSAASTASGLSPLGFNVAPVRVLREDLYFGSGRLAQIFGAVRDGGRCVALFEEPPRGRADRLGSNPYTAWLGVNFKVDYECDMKREEMYGWGISLATGYIDERFLDGLRGRKLTPKLPSNVHLLPNGLSLKKAMSQLEQALERKLKSGDFVWAAEAEERRQDELRRIRAYYDPMVGRATTDVEKETLAQRLAQRESEIDWQYRPRVTLSVMNCGLFHLPGIH</sequence>
<evidence type="ECO:0000313" key="2">
    <source>
        <dbReference type="EMBL" id="MDG0813358.1"/>
    </source>
</evidence>
<accession>A0A9X4QWC1</accession>
<protein>
    <submittedName>
        <fullName evidence="2">YqhG family protein</fullName>
    </submittedName>
</protein>
<evidence type="ECO:0000256" key="1">
    <source>
        <dbReference type="SAM" id="MobiDB-lite"/>
    </source>
</evidence>
<dbReference type="InterPro" id="IPR024562">
    <property type="entry name" value="YqhG"/>
</dbReference>
<proteinExistence type="predicted"/>
<reference evidence="2" key="1">
    <citation type="submission" date="2022-10" db="EMBL/GenBank/DDBJ databases">
        <title>Comparative genomic analysis of Cohnella hashimotonis sp. nov., isolated from the International Space Station.</title>
        <authorList>
            <person name="Simpson A."/>
            <person name="Venkateswaran K."/>
        </authorList>
    </citation>
    <scope>NUCLEOTIDE SEQUENCE</scope>
    <source>
        <strain evidence="2">DSM 28161</strain>
    </source>
</reference>
<organism evidence="2 3">
    <name type="scientific">Cohnella rhizosphaerae</name>
    <dbReference type="NCBI Taxonomy" id="1457232"/>
    <lineage>
        <taxon>Bacteria</taxon>
        <taxon>Bacillati</taxon>
        <taxon>Bacillota</taxon>
        <taxon>Bacilli</taxon>
        <taxon>Bacillales</taxon>
        <taxon>Paenibacillaceae</taxon>
        <taxon>Cohnella</taxon>
    </lineage>
</organism>
<comment type="caution">
    <text evidence="2">The sequence shown here is derived from an EMBL/GenBank/DDBJ whole genome shotgun (WGS) entry which is preliminary data.</text>
</comment>
<name>A0A9X4QWC1_9BACL</name>
<gene>
    <name evidence="2" type="ORF">OMP40_31795</name>
</gene>
<dbReference type="EMBL" id="JAPDIA010000008">
    <property type="protein sequence ID" value="MDG0813358.1"/>
    <property type="molecule type" value="Genomic_DNA"/>
</dbReference>
<dbReference type="Proteomes" id="UP001153404">
    <property type="component" value="Unassembled WGS sequence"/>
</dbReference>
<dbReference type="RefSeq" id="WP_277537244.1">
    <property type="nucleotide sequence ID" value="NZ_JAPDIA010000008.1"/>
</dbReference>